<dbReference type="InterPro" id="IPR037914">
    <property type="entry name" value="SpoVT-AbrB_sf"/>
</dbReference>
<evidence type="ECO:0000256" key="4">
    <source>
        <dbReference type="ARBA" id="ARBA00023015"/>
    </source>
</evidence>
<evidence type="ECO:0000259" key="8">
    <source>
        <dbReference type="PROSITE" id="PS51740"/>
    </source>
</evidence>
<evidence type="ECO:0000313" key="10">
    <source>
        <dbReference type="Proteomes" id="UP000233417"/>
    </source>
</evidence>
<dbReference type="InterPro" id="IPR020603">
    <property type="entry name" value="MraZ_dom"/>
</dbReference>
<dbReference type="HAMAP" id="MF_01008">
    <property type="entry name" value="MraZ"/>
    <property type="match status" value="1"/>
</dbReference>
<dbReference type="InterPro" id="IPR038619">
    <property type="entry name" value="MraZ_sf"/>
</dbReference>
<dbReference type="Gene3D" id="3.40.1550.20">
    <property type="entry name" value="Transcriptional regulator MraZ domain"/>
    <property type="match status" value="1"/>
</dbReference>
<keyword evidence="6 7" id="KW-0804">Transcription</keyword>
<name>A0A2N2F3V7_9BACT</name>
<dbReference type="GO" id="GO:0003700">
    <property type="term" value="F:DNA-binding transcription factor activity"/>
    <property type="evidence" value="ECO:0007669"/>
    <property type="project" value="UniProtKB-UniRule"/>
</dbReference>
<accession>A0A2N2F3V7</accession>
<dbReference type="GO" id="GO:0009295">
    <property type="term" value="C:nucleoid"/>
    <property type="evidence" value="ECO:0007669"/>
    <property type="project" value="UniProtKB-SubCell"/>
</dbReference>
<dbReference type="GO" id="GO:2000143">
    <property type="term" value="P:negative regulation of DNA-templated transcription initiation"/>
    <property type="evidence" value="ECO:0007669"/>
    <property type="project" value="TreeGrafter"/>
</dbReference>
<dbReference type="CDD" id="cd16320">
    <property type="entry name" value="MraZ_N"/>
    <property type="match status" value="1"/>
</dbReference>
<dbReference type="PROSITE" id="PS51740">
    <property type="entry name" value="SPOVT_ABRB"/>
    <property type="match status" value="2"/>
</dbReference>
<dbReference type="PANTHER" id="PTHR34701">
    <property type="entry name" value="TRANSCRIPTIONAL REGULATOR MRAZ"/>
    <property type="match status" value="1"/>
</dbReference>
<feature type="domain" description="SpoVT-AbrB" evidence="8">
    <location>
        <begin position="85"/>
        <end position="128"/>
    </location>
</feature>
<keyword evidence="3" id="KW-0677">Repeat</keyword>
<evidence type="ECO:0000256" key="7">
    <source>
        <dbReference type="HAMAP-Rule" id="MF_01008"/>
    </source>
</evidence>
<sequence length="154" mass="17978">MAKDDIHINMIIGEYRSKVGEKKRVSLPKKFRDELGEEIILTRGYENSLILVNKQMWNKVAKEVIDGSFINKNIRDTSRFLVGGATEITIDKLGRFLIPEALFEHAELKKEVVFIGLVNWIELWDKEKWEERLNYLKEHGEDIANEISKMNTTN</sequence>
<reference evidence="9 10" key="1">
    <citation type="journal article" date="2017" name="ISME J.">
        <title>Potential for microbial H2 and metal transformations associated with novel bacteria and archaea in deep terrestrial subsurface sediments.</title>
        <authorList>
            <person name="Hernsdorf A.W."/>
            <person name="Amano Y."/>
            <person name="Miyakawa K."/>
            <person name="Ise K."/>
            <person name="Suzuki Y."/>
            <person name="Anantharaman K."/>
            <person name="Probst A."/>
            <person name="Burstein D."/>
            <person name="Thomas B.C."/>
            <person name="Banfield J.F."/>
        </authorList>
    </citation>
    <scope>NUCLEOTIDE SEQUENCE [LARGE SCALE GENOMIC DNA]</scope>
    <source>
        <strain evidence="9">HGW-Dojkabacteria-1</strain>
    </source>
</reference>
<dbReference type="InterPro" id="IPR003444">
    <property type="entry name" value="MraZ"/>
</dbReference>
<keyword evidence="4 7" id="KW-0805">Transcription regulation</keyword>
<dbReference type="SUPFAM" id="SSF89447">
    <property type="entry name" value="AbrB/MazE/MraZ-like"/>
    <property type="match status" value="1"/>
</dbReference>
<dbReference type="EMBL" id="PHAO01000001">
    <property type="protein sequence ID" value="PKN02905.1"/>
    <property type="molecule type" value="Genomic_DNA"/>
</dbReference>
<dbReference type="Proteomes" id="UP000233417">
    <property type="component" value="Unassembled WGS sequence"/>
</dbReference>
<keyword evidence="5 7" id="KW-0238">DNA-binding</keyword>
<comment type="caution">
    <text evidence="9">The sequence shown here is derived from an EMBL/GenBank/DDBJ whole genome shotgun (WGS) entry which is preliminary data.</text>
</comment>
<evidence type="ECO:0000256" key="2">
    <source>
        <dbReference type="ARBA" id="ARBA00022490"/>
    </source>
</evidence>
<evidence type="ECO:0000256" key="3">
    <source>
        <dbReference type="ARBA" id="ARBA00022737"/>
    </source>
</evidence>
<gene>
    <name evidence="7 9" type="primary">mraZ</name>
    <name evidence="9" type="ORF">CVU76_02680</name>
</gene>
<dbReference type="InterPro" id="IPR035644">
    <property type="entry name" value="MraZ_C"/>
</dbReference>
<dbReference type="CDD" id="cd16321">
    <property type="entry name" value="MraZ_C"/>
    <property type="match status" value="1"/>
</dbReference>
<dbReference type="InterPro" id="IPR035642">
    <property type="entry name" value="MraZ_N"/>
</dbReference>
<feature type="domain" description="SpoVT-AbrB" evidence="8">
    <location>
        <begin position="14"/>
        <end position="56"/>
    </location>
</feature>
<comment type="subcellular location">
    <subcellularLocation>
        <location evidence="7">Cytoplasm</location>
        <location evidence="7">Nucleoid</location>
    </subcellularLocation>
</comment>
<dbReference type="NCBIfam" id="TIGR00242">
    <property type="entry name" value="division/cell wall cluster transcriptional repressor MraZ"/>
    <property type="match status" value="1"/>
</dbReference>
<evidence type="ECO:0000256" key="5">
    <source>
        <dbReference type="ARBA" id="ARBA00023125"/>
    </source>
</evidence>
<evidence type="ECO:0000256" key="1">
    <source>
        <dbReference type="ARBA" id="ARBA00013860"/>
    </source>
</evidence>
<proteinExistence type="inferred from homology"/>
<keyword evidence="2 7" id="KW-0963">Cytoplasm</keyword>
<comment type="similarity">
    <text evidence="7">Belongs to the MraZ family.</text>
</comment>
<dbReference type="PANTHER" id="PTHR34701:SF1">
    <property type="entry name" value="TRANSCRIPTIONAL REGULATOR MRAZ"/>
    <property type="match status" value="1"/>
</dbReference>
<dbReference type="Pfam" id="PF02381">
    <property type="entry name" value="MraZ"/>
    <property type="match status" value="2"/>
</dbReference>
<comment type="subunit">
    <text evidence="7">Forms oligomers.</text>
</comment>
<dbReference type="GO" id="GO:0000976">
    <property type="term" value="F:transcription cis-regulatory region binding"/>
    <property type="evidence" value="ECO:0007669"/>
    <property type="project" value="TreeGrafter"/>
</dbReference>
<protein>
    <recommendedName>
        <fullName evidence="1 7">Transcriptional regulator MraZ</fullName>
    </recommendedName>
</protein>
<dbReference type="AlphaFoldDB" id="A0A2N2F3V7"/>
<dbReference type="InterPro" id="IPR007159">
    <property type="entry name" value="SpoVT-AbrB_dom"/>
</dbReference>
<evidence type="ECO:0000313" key="9">
    <source>
        <dbReference type="EMBL" id="PKN02905.1"/>
    </source>
</evidence>
<organism evidence="9 10">
    <name type="scientific">Candidatus Dojkabacteria bacterium HGW-Dojkabacteria-1</name>
    <dbReference type="NCBI Taxonomy" id="2013761"/>
    <lineage>
        <taxon>Bacteria</taxon>
        <taxon>Candidatus Dojkabacteria</taxon>
    </lineage>
</organism>
<evidence type="ECO:0000256" key="6">
    <source>
        <dbReference type="ARBA" id="ARBA00023163"/>
    </source>
</evidence>
<dbReference type="GO" id="GO:0005737">
    <property type="term" value="C:cytoplasm"/>
    <property type="evidence" value="ECO:0007669"/>
    <property type="project" value="UniProtKB-UniRule"/>
</dbReference>